<keyword evidence="1" id="KW-0812">Transmembrane</keyword>
<dbReference type="RefSeq" id="WP_067517983.1">
    <property type="nucleotide sequence ID" value="NZ_JABELX010000003.1"/>
</dbReference>
<evidence type="ECO:0000313" key="2">
    <source>
        <dbReference type="EMBL" id="NNH69983.1"/>
    </source>
</evidence>
<keyword evidence="1" id="KW-1133">Transmembrane helix</keyword>
<dbReference type="Proteomes" id="UP000586827">
    <property type="component" value="Unassembled WGS sequence"/>
</dbReference>
<feature type="transmembrane region" description="Helical" evidence="1">
    <location>
        <begin position="40"/>
        <end position="68"/>
    </location>
</feature>
<sequence length="149" mass="16320">MDRAKRCTLWVAAAPIAFAIGLVLFAFFESVALNWMPSFAAYWLFQVVFLGVLFVPGIALLTIGAYLFESRPRAGRVIAALGLIWTSMLAALNVYFTFEQTFTDPNPHEPSFLPRLSILEATITSAPFVLLILGTIHAARVIRSAPSAS</sequence>
<evidence type="ECO:0000313" key="3">
    <source>
        <dbReference type="Proteomes" id="UP000586827"/>
    </source>
</evidence>
<evidence type="ECO:0000256" key="1">
    <source>
        <dbReference type="SAM" id="Phobius"/>
    </source>
</evidence>
<protein>
    <submittedName>
        <fullName evidence="2">Uncharacterized protein</fullName>
    </submittedName>
</protein>
<feature type="transmembrane region" description="Helical" evidence="1">
    <location>
        <begin position="77"/>
        <end position="98"/>
    </location>
</feature>
<keyword evidence="3" id="KW-1185">Reference proteome</keyword>
<accession>A0A849BTR0</accession>
<name>A0A849BTR0_9NOCA</name>
<proteinExistence type="predicted"/>
<organism evidence="2 3">
    <name type="scientific">Nocardia uniformis</name>
    <dbReference type="NCBI Taxonomy" id="53432"/>
    <lineage>
        <taxon>Bacteria</taxon>
        <taxon>Bacillati</taxon>
        <taxon>Actinomycetota</taxon>
        <taxon>Actinomycetes</taxon>
        <taxon>Mycobacteriales</taxon>
        <taxon>Nocardiaceae</taxon>
        <taxon>Nocardia</taxon>
    </lineage>
</organism>
<reference evidence="2 3" key="1">
    <citation type="submission" date="2020-05" db="EMBL/GenBank/DDBJ databases">
        <title>MicrobeNet Type strains.</title>
        <authorList>
            <person name="Nicholson A.C."/>
        </authorList>
    </citation>
    <scope>NUCLEOTIDE SEQUENCE [LARGE SCALE GENOMIC DNA]</scope>
    <source>
        <strain evidence="2 3">JCM 3224</strain>
    </source>
</reference>
<keyword evidence="1" id="KW-0472">Membrane</keyword>
<feature type="transmembrane region" description="Helical" evidence="1">
    <location>
        <begin position="118"/>
        <end position="139"/>
    </location>
</feature>
<gene>
    <name evidence="2" type="ORF">HLB23_08920</name>
</gene>
<feature type="transmembrane region" description="Helical" evidence="1">
    <location>
        <begin position="7"/>
        <end position="28"/>
    </location>
</feature>
<dbReference type="EMBL" id="JABELX010000003">
    <property type="protein sequence ID" value="NNH69983.1"/>
    <property type="molecule type" value="Genomic_DNA"/>
</dbReference>
<comment type="caution">
    <text evidence="2">The sequence shown here is derived from an EMBL/GenBank/DDBJ whole genome shotgun (WGS) entry which is preliminary data.</text>
</comment>
<dbReference type="AlphaFoldDB" id="A0A849BTR0"/>